<dbReference type="SUPFAM" id="SSF103481">
    <property type="entry name" value="Multidrug resistance efflux transporter EmrE"/>
    <property type="match status" value="2"/>
</dbReference>
<dbReference type="InterPro" id="IPR000620">
    <property type="entry name" value="EamA_dom"/>
</dbReference>
<reference evidence="9 10" key="1">
    <citation type="journal article" date="2015" name="Int. J. Syst. Evol. Microbiol.">
        <title>Tumebacillus algifaecis sp. nov., isolated from decomposing algal scum.</title>
        <authorList>
            <person name="Wu Y.F."/>
            <person name="Zhang B."/>
            <person name="Xing P."/>
            <person name="Wu Q.L."/>
            <person name="Liu S.J."/>
        </authorList>
    </citation>
    <scope>NUCLEOTIDE SEQUENCE [LARGE SCALE GENOMIC DNA]</scope>
    <source>
        <strain evidence="9 10">THMBR28</strain>
    </source>
</reference>
<dbReference type="KEGG" id="tab:CIG75_15465"/>
<evidence type="ECO:0000256" key="5">
    <source>
        <dbReference type="ARBA" id="ARBA00022989"/>
    </source>
</evidence>
<dbReference type="Pfam" id="PF00892">
    <property type="entry name" value="EamA"/>
    <property type="match status" value="2"/>
</dbReference>
<accession>A0A223D3T0</accession>
<dbReference type="Proteomes" id="UP000214688">
    <property type="component" value="Chromosome"/>
</dbReference>
<dbReference type="AlphaFoldDB" id="A0A223D3T0"/>
<dbReference type="Gene3D" id="1.10.3730.20">
    <property type="match status" value="1"/>
</dbReference>
<feature type="transmembrane region" description="Helical" evidence="7">
    <location>
        <begin position="149"/>
        <end position="168"/>
    </location>
</feature>
<keyword evidence="4 7" id="KW-0812">Transmembrane</keyword>
<keyword evidence="10" id="KW-1185">Reference proteome</keyword>
<dbReference type="EMBL" id="CP022657">
    <property type="protein sequence ID" value="ASS76200.1"/>
    <property type="molecule type" value="Genomic_DNA"/>
</dbReference>
<feature type="transmembrane region" description="Helical" evidence="7">
    <location>
        <begin position="64"/>
        <end position="84"/>
    </location>
</feature>
<feature type="domain" description="EamA" evidence="8">
    <location>
        <begin position="33"/>
        <end position="163"/>
    </location>
</feature>
<evidence type="ECO:0000259" key="8">
    <source>
        <dbReference type="Pfam" id="PF00892"/>
    </source>
</evidence>
<sequence length="336" mass="36286">MTCIIWSDVGLFRYTKQMVGSGKSVNEEKKAKSLLLFVVIIWGLNVVMVKYLSGYFPPLELATYRIGAAALLLGVVVWKMYGFVKLSVKEWLYIAGAALTGIYLHQIALSAGIRTTDASTSSLILGLNPLATSLLAYAIFREPLTVRKIGGVVLGFLGVALVIFGDSWEQTASLSLGTGELLVLVAMVVYVISGMFIKKATQTAPVLVVTGYSHVLATVLLLLTTGTQNAVNGQMADLPSEWLVWGVLLFSGWVATALGAIWWNSGIRLIGAGRTAMFLNGMPMMSLLFSVVLLGETITWVHGIGFLLAFFAIYLGTSQARVNIKRQEEIAKGQPV</sequence>
<feature type="transmembrane region" description="Helical" evidence="7">
    <location>
        <begin position="243"/>
        <end position="263"/>
    </location>
</feature>
<organism evidence="9 10">
    <name type="scientific">Tumebacillus algifaecis</name>
    <dbReference type="NCBI Taxonomy" id="1214604"/>
    <lineage>
        <taxon>Bacteria</taxon>
        <taxon>Bacillati</taxon>
        <taxon>Bacillota</taxon>
        <taxon>Bacilli</taxon>
        <taxon>Bacillales</taxon>
        <taxon>Alicyclobacillaceae</taxon>
        <taxon>Tumebacillus</taxon>
    </lineage>
</organism>
<dbReference type="PANTHER" id="PTHR32322">
    <property type="entry name" value="INNER MEMBRANE TRANSPORTER"/>
    <property type="match status" value="1"/>
</dbReference>
<feature type="domain" description="EamA" evidence="8">
    <location>
        <begin position="178"/>
        <end position="315"/>
    </location>
</feature>
<evidence type="ECO:0000256" key="4">
    <source>
        <dbReference type="ARBA" id="ARBA00022692"/>
    </source>
</evidence>
<dbReference type="InterPro" id="IPR050638">
    <property type="entry name" value="AA-Vitamin_Transporters"/>
</dbReference>
<gene>
    <name evidence="9" type="ORF">CIG75_15465</name>
</gene>
<evidence type="ECO:0000256" key="2">
    <source>
        <dbReference type="ARBA" id="ARBA00007362"/>
    </source>
</evidence>
<feature type="transmembrane region" description="Helical" evidence="7">
    <location>
        <begin position="204"/>
        <end position="223"/>
    </location>
</feature>
<keyword evidence="6 7" id="KW-0472">Membrane</keyword>
<evidence type="ECO:0000256" key="7">
    <source>
        <dbReference type="SAM" id="Phobius"/>
    </source>
</evidence>
<feature type="transmembrane region" description="Helical" evidence="7">
    <location>
        <begin position="300"/>
        <end position="317"/>
    </location>
</feature>
<protein>
    <recommendedName>
        <fullName evidence="8">EamA domain-containing protein</fullName>
    </recommendedName>
</protein>
<dbReference type="OrthoDB" id="9805239at2"/>
<feature type="transmembrane region" description="Helical" evidence="7">
    <location>
        <begin position="91"/>
        <end position="113"/>
    </location>
</feature>
<keyword evidence="3" id="KW-1003">Cell membrane</keyword>
<feature type="transmembrane region" description="Helical" evidence="7">
    <location>
        <begin position="119"/>
        <end position="140"/>
    </location>
</feature>
<feature type="transmembrane region" description="Helical" evidence="7">
    <location>
        <begin position="275"/>
        <end position="294"/>
    </location>
</feature>
<evidence type="ECO:0000313" key="10">
    <source>
        <dbReference type="Proteomes" id="UP000214688"/>
    </source>
</evidence>
<evidence type="ECO:0000313" key="9">
    <source>
        <dbReference type="EMBL" id="ASS76200.1"/>
    </source>
</evidence>
<feature type="transmembrane region" description="Helical" evidence="7">
    <location>
        <begin position="33"/>
        <end position="52"/>
    </location>
</feature>
<evidence type="ECO:0000256" key="1">
    <source>
        <dbReference type="ARBA" id="ARBA00004651"/>
    </source>
</evidence>
<evidence type="ECO:0000256" key="6">
    <source>
        <dbReference type="ARBA" id="ARBA00023136"/>
    </source>
</evidence>
<feature type="transmembrane region" description="Helical" evidence="7">
    <location>
        <begin position="174"/>
        <end position="192"/>
    </location>
</feature>
<evidence type="ECO:0000256" key="3">
    <source>
        <dbReference type="ARBA" id="ARBA00022475"/>
    </source>
</evidence>
<dbReference type="PANTHER" id="PTHR32322:SF18">
    <property type="entry name" value="S-ADENOSYLMETHIONINE_S-ADENOSYLHOMOCYSTEINE TRANSPORTER"/>
    <property type="match status" value="1"/>
</dbReference>
<name>A0A223D3T0_9BACL</name>
<dbReference type="GO" id="GO:0005886">
    <property type="term" value="C:plasma membrane"/>
    <property type="evidence" value="ECO:0007669"/>
    <property type="project" value="UniProtKB-SubCell"/>
</dbReference>
<keyword evidence="5 7" id="KW-1133">Transmembrane helix</keyword>
<dbReference type="InterPro" id="IPR037185">
    <property type="entry name" value="EmrE-like"/>
</dbReference>
<proteinExistence type="inferred from homology"/>
<comment type="subcellular location">
    <subcellularLocation>
        <location evidence="1">Cell membrane</location>
        <topology evidence="1">Multi-pass membrane protein</topology>
    </subcellularLocation>
</comment>
<comment type="similarity">
    <text evidence="2">Belongs to the EamA transporter family.</text>
</comment>